<dbReference type="InterPro" id="IPR025737">
    <property type="entry name" value="FApF"/>
</dbReference>
<feature type="chain" id="PRO_5045346985" evidence="1">
    <location>
        <begin position="19"/>
        <end position="341"/>
    </location>
</feature>
<organism evidence="2 3">
    <name type="scientific">Flavobacterium agricola</name>
    <dbReference type="NCBI Taxonomy" id="2870839"/>
    <lineage>
        <taxon>Bacteria</taxon>
        <taxon>Pseudomonadati</taxon>
        <taxon>Bacteroidota</taxon>
        <taxon>Flavobacteriia</taxon>
        <taxon>Flavobacteriales</taxon>
        <taxon>Flavobacteriaceae</taxon>
        <taxon>Flavobacterium</taxon>
    </lineage>
</organism>
<sequence>MKLKILICNLILCVTCNAQITNTINSNRPGKSFGAYAVGKKVIQLETGLYNENKKHVLMQNKALGFGAEIDVRYGAFFEQLEFIGEIDYKTDRFESPYGAQNRSGLNHFRLGAKYLVYDPWKNYEPEVNLYSWKARNKFKLRYLIPAVAVYAGANFKLGNNPFTFPTDASISPKVMVLLQQTLSPKWSVVTNIIADKITTDYPTYGYILTVTHGINYKWSIFAEDQGFKSDYYADNIFRAGAAYLINDNLQVDASFGFNFKDTPKVNMFGIGLSWRNTNKHTPHRIYKKAKAPVVEDTEVVVEQEPQEPFETEFYNNEELNLNIEIENRVIEEEEEEIILE</sequence>
<dbReference type="EMBL" id="CP081495">
    <property type="protein sequence ID" value="UYW01109.1"/>
    <property type="molecule type" value="Genomic_DNA"/>
</dbReference>
<name>A0ABY6LXZ3_9FLAO</name>
<protein>
    <submittedName>
        <fullName evidence="2">Transporter</fullName>
    </submittedName>
</protein>
<proteinExistence type="predicted"/>
<reference evidence="2" key="1">
    <citation type="submission" date="2021-08" db="EMBL/GenBank/DDBJ databases">
        <title>Flavobacterium sp. strain CC-SYL302.</title>
        <authorList>
            <person name="Lin S.-Y."/>
            <person name="Lee T.-H."/>
            <person name="Young C.-C."/>
        </authorList>
    </citation>
    <scope>NUCLEOTIDE SEQUENCE</scope>
    <source>
        <strain evidence="2">CC-SYL302</strain>
    </source>
</reference>
<evidence type="ECO:0000256" key="1">
    <source>
        <dbReference type="SAM" id="SignalP"/>
    </source>
</evidence>
<dbReference type="RefSeq" id="WP_264433508.1">
    <property type="nucleotide sequence ID" value="NZ_CP081495.1"/>
</dbReference>
<dbReference type="Pfam" id="PF13557">
    <property type="entry name" value="Phenol_MetA_deg"/>
    <property type="match status" value="1"/>
</dbReference>
<evidence type="ECO:0000313" key="2">
    <source>
        <dbReference type="EMBL" id="UYW01109.1"/>
    </source>
</evidence>
<keyword evidence="1" id="KW-0732">Signal</keyword>
<feature type="signal peptide" evidence="1">
    <location>
        <begin position="1"/>
        <end position="18"/>
    </location>
</feature>
<dbReference type="Proteomes" id="UP001163328">
    <property type="component" value="Chromosome"/>
</dbReference>
<gene>
    <name evidence="2" type="ORF">K5I29_11630</name>
</gene>
<keyword evidence="3" id="KW-1185">Reference proteome</keyword>
<accession>A0ABY6LXZ3</accession>
<evidence type="ECO:0000313" key="3">
    <source>
        <dbReference type="Proteomes" id="UP001163328"/>
    </source>
</evidence>